<reference evidence="1" key="1">
    <citation type="submission" date="2022-09" db="EMBL/GenBank/DDBJ databases">
        <title>Comparative genomics and taxonomic characterization of three novel marine species of genus Reichenbachiella exhibiting antioxidant and polysaccharide degradation activities.</title>
        <authorList>
            <person name="Muhammad N."/>
            <person name="Lee Y.-J."/>
            <person name="Ko J."/>
            <person name="Kim S.-G."/>
        </authorList>
    </citation>
    <scope>NUCLEOTIDE SEQUENCE</scope>
    <source>
        <strain evidence="1">BKB1-1</strain>
    </source>
</reference>
<accession>A0ABY6CNZ1</accession>
<organism evidence="1 2">
    <name type="scientific">Reichenbachiella agarivorans</name>
    <dbReference type="NCBI Taxonomy" id="2979464"/>
    <lineage>
        <taxon>Bacteria</taxon>
        <taxon>Pseudomonadati</taxon>
        <taxon>Bacteroidota</taxon>
        <taxon>Cytophagia</taxon>
        <taxon>Cytophagales</taxon>
        <taxon>Reichenbachiellaceae</taxon>
        <taxon>Reichenbachiella</taxon>
    </lineage>
</organism>
<name>A0ABY6CNZ1_9BACT</name>
<protein>
    <submittedName>
        <fullName evidence="1">Uncharacterized protein</fullName>
    </submittedName>
</protein>
<dbReference type="Proteomes" id="UP001065174">
    <property type="component" value="Chromosome"/>
</dbReference>
<proteinExistence type="predicted"/>
<evidence type="ECO:0000313" key="2">
    <source>
        <dbReference type="Proteomes" id="UP001065174"/>
    </source>
</evidence>
<evidence type="ECO:0000313" key="1">
    <source>
        <dbReference type="EMBL" id="UXP32202.1"/>
    </source>
</evidence>
<sequence>MNQGFIKIEKSVTKHAKEAYEKHNYIEAEQVLHYWIESQLHEQLILSGCIDQDGEMLKVWKQASTTDLLTAARVLHLHNQISKTQYQKITQFNELRTRVTHLLFYDPLDRTYQGVPKETYDEMFKLGMELARKYESQN</sequence>
<dbReference type="RefSeq" id="WP_262309638.1">
    <property type="nucleotide sequence ID" value="NZ_CP106679.1"/>
</dbReference>
<gene>
    <name evidence="1" type="ORF">N6H18_17830</name>
</gene>
<keyword evidence="2" id="KW-1185">Reference proteome</keyword>
<dbReference type="EMBL" id="CP106679">
    <property type="protein sequence ID" value="UXP32202.1"/>
    <property type="molecule type" value="Genomic_DNA"/>
</dbReference>